<organism evidence="1 2">
    <name type="scientific">Fusarium oxysporum NRRL 32931</name>
    <dbReference type="NCBI Taxonomy" id="660029"/>
    <lineage>
        <taxon>Eukaryota</taxon>
        <taxon>Fungi</taxon>
        <taxon>Dikarya</taxon>
        <taxon>Ascomycota</taxon>
        <taxon>Pezizomycotina</taxon>
        <taxon>Sordariomycetes</taxon>
        <taxon>Hypocreomycetidae</taxon>
        <taxon>Hypocreales</taxon>
        <taxon>Nectriaceae</taxon>
        <taxon>Fusarium</taxon>
        <taxon>Fusarium oxysporum species complex</taxon>
    </lineage>
</organism>
<sequence length="50" mass="5051">MNSVALAVSGHVTSLTLSTSVMKAKTAALSLAGSTLEVFVQGLSLAQFLV</sequence>
<dbReference type="OrthoDB" id="10407376at2759"/>
<evidence type="ECO:0000313" key="1">
    <source>
        <dbReference type="EMBL" id="EWY85880.1"/>
    </source>
</evidence>
<reference evidence="1 2" key="1">
    <citation type="submission" date="2011-06" db="EMBL/GenBank/DDBJ databases">
        <title>The Genome Sequence of Fusarium oxysporum FOSC 3-a.</title>
        <authorList>
            <consortium name="The Broad Institute Genome Sequencing Platform"/>
            <person name="Ma L.-J."/>
            <person name="Gale L.R."/>
            <person name="Schwartz D.C."/>
            <person name="Zhou S."/>
            <person name="Corby-Kistler H."/>
            <person name="Young S.K."/>
            <person name="Zeng Q."/>
            <person name="Gargeya S."/>
            <person name="Fitzgerald M."/>
            <person name="Haas B."/>
            <person name="Abouelleil A."/>
            <person name="Alvarado L."/>
            <person name="Arachchi H.M."/>
            <person name="Berlin A."/>
            <person name="Brown A."/>
            <person name="Chapman S.B."/>
            <person name="Chen Z."/>
            <person name="Dunbar C."/>
            <person name="Freedman E."/>
            <person name="Gearin G."/>
            <person name="Gellesch M."/>
            <person name="Goldberg J."/>
            <person name="Griggs A."/>
            <person name="Gujja S."/>
            <person name="Heiman D."/>
            <person name="Howarth C."/>
            <person name="Larson L."/>
            <person name="Lui A."/>
            <person name="MacDonald P.J.P."/>
            <person name="Mehta T."/>
            <person name="Montmayeur A."/>
            <person name="Murphy C."/>
            <person name="Neiman D."/>
            <person name="Pearson M."/>
            <person name="Priest M."/>
            <person name="Roberts A."/>
            <person name="Saif S."/>
            <person name="Shea T."/>
            <person name="Shenoy N."/>
            <person name="Sisk P."/>
            <person name="Stolte C."/>
            <person name="Sykes S."/>
            <person name="Wortman J."/>
            <person name="Nusbaum C."/>
            <person name="Birren B."/>
        </authorList>
    </citation>
    <scope>NUCLEOTIDE SEQUENCE [LARGE SCALE GENOMIC DNA]</scope>
    <source>
        <strain evidence="2">FOSC 3-a</strain>
    </source>
</reference>
<dbReference type="AlphaFoldDB" id="W9HXZ4"/>
<proteinExistence type="predicted"/>
<accession>W9HXZ4</accession>
<name>W9HXZ4_FUSOX</name>
<protein>
    <submittedName>
        <fullName evidence="1">Uncharacterized protein</fullName>
    </submittedName>
</protein>
<dbReference type="HOGENOM" id="CLU_3125056_0_0_1"/>
<evidence type="ECO:0000313" key="2">
    <source>
        <dbReference type="Proteomes" id="UP000030753"/>
    </source>
</evidence>
<dbReference type="EMBL" id="JH717845">
    <property type="protein sequence ID" value="EWY85880.1"/>
    <property type="molecule type" value="Genomic_DNA"/>
</dbReference>
<dbReference type="Proteomes" id="UP000030753">
    <property type="component" value="Unassembled WGS sequence"/>
</dbReference>
<gene>
    <name evidence="1" type="ORF">FOYG_10551</name>
</gene>